<accession>A0A6S6S2G8</accession>
<evidence type="ECO:0000313" key="1">
    <source>
        <dbReference type="EMBL" id="CAA6803790.1"/>
    </source>
</evidence>
<name>A0A6S6S2G8_9BACT</name>
<dbReference type="EMBL" id="CACVAW010000010">
    <property type="protein sequence ID" value="CAA6803790.1"/>
    <property type="molecule type" value="Genomic_DNA"/>
</dbReference>
<proteinExistence type="predicted"/>
<dbReference type="AlphaFoldDB" id="A0A6S6S2G8"/>
<gene>
    <name evidence="1" type="ORF">HELGO_WM2705</name>
</gene>
<protein>
    <submittedName>
        <fullName evidence="1">Uncharacterized protein</fullName>
    </submittedName>
</protein>
<reference evidence="1" key="1">
    <citation type="submission" date="2020-01" db="EMBL/GenBank/DDBJ databases">
        <authorList>
            <person name="Meier V. D."/>
            <person name="Meier V D."/>
        </authorList>
    </citation>
    <scope>NUCLEOTIDE SEQUENCE</scope>
    <source>
        <strain evidence="1">HLG_WM_MAG_12</strain>
    </source>
</reference>
<sequence length="117" mass="14296">MQDKYERYQTQKQTRLLKSFILKSQKILNHPELDTQNLIRYTKKPIDQIQKFPELKIPNQALNELRDLALFITNQIQNNKDVDEIRSKVFYQINQYEKSRNSTKYKKTKHKNNFEDY</sequence>
<organism evidence="1">
    <name type="scientific">uncultured Campylobacterales bacterium</name>
    <dbReference type="NCBI Taxonomy" id="352960"/>
    <lineage>
        <taxon>Bacteria</taxon>
        <taxon>Pseudomonadati</taxon>
        <taxon>Campylobacterota</taxon>
        <taxon>Epsilonproteobacteria</taxon>
        <taxon>Campylobacterales</taxon>
        <taxon>environmental samples</taxon>
    </lineage>
</organism>